<organism evidence="6 7">
    <name type="scientific">Hevea brasiliensis</name>
    <name type="common">Para rubber tree</name>
    <name type="synonym">Siphonia brasiliensis</name>
    <dbReference type="NCBI Taxonomy" id="3981"/>
    <lineage>
        <taxon>Eukaryota</taxon>
        <taxon>Viridiplantae</taxon>
        <taxon>Streptophyta</taxon>
        <taxon>Embryophyta</taxon>
        <taxon>Tracheophyta</taxon>
        <taxon>Spermatophyta</taxon>
        <taxon>Magnoliopsida</taxon>
        <taxon>eudicotyledons</taxon>
        <taxon>Gunneridae</taxon>
        <taxon>Pentapetalae</taxon>
        <taxon>rosids</taxon>
        <taxon>fabids</taxon>
        <taxon>Malpighiales</taxon>
        <taxon>Euphorbiaceae</taxon>
        <taxon>Crotonoideae</taxon>
        <taxon>Micrandreae</taxon>
        <taxon>Hevea</taxon>
    </lineage>
</organism>
<dbReference type="CDD" id="cd04925">
    <property type="entry name" value="ACT_ACR_2"/>
    <property type="match status" value="1"/>
</dbReference>
<evidence type="ECO:0000259" key="5">
    <source>
        <dbReference type="PROSITE" id="PS51671"/>
    </source>
</evidence>
<dbReference type="Proteomes" id="UP000467840">
    <property type="component" value="Chromosome 12"/>
</dbReference>
<feature type="compositionally biased region" description="Polar residues" evidence="3">
    <location>
        <begin position="444"/>
        <end position="457"/>
    </location>
</feature>
<evidence type="ECO:0000256" key="2">
    <source>
        <dbReference type="RuleBase" id="RU369043"/>
    </source>
</evidence>
<dbReference type="Gene3D" id="3.30.70.260">
    <property type="match status" value="2"/>
</dbReference>
<keyword evidence="4" id="KW-1133">Transmembrane helix</keyword>
<dbReference type="AlphaFoldDB" id="A0A6A6K4T4"/>
<feature type="transmembrane region" description="Helical" evidence="4">
    <location>
        <begin position="12"/>
        <end position="32"/>
    </location>
</feature>
<name>A0A6A6K4T4_HEVBR</name>
<dbReference type="SUPFAM" id="SSF55021">
    <property type="entry name" value="ACT-like"/>
    <property type="match status" value="3"/>
</dbReference>
<feature type="domain" description="ACT" evidence="5">
    <location>
        <begin position="177"/>
        <end position="257"/>
    </location>
</feature>
<dbReference type="InterPro" id="IPR002912">
    <property type="entry name" value="ACT_dom"/>
</dbReference>
<dbReference type="EMBL" id="JAAGAX010000018">
    <property type="protein sequence ID" value="KAF2283790.1"/>
    <property type="molecule type" value="Genomic_DNA"/>
</dbReference>
<evidence type="ECO:0000256" key="4">
    <source>
        <dbReference type="SAM" id="Phobius"/>
    </source>
</evidence>
<evidence type="ECO:0000313" key="7">
    <source>
        <dbReference type="Proteomes" id="UP000467840"/>
    </source>
</evidence>
<keyword evidence="7" id="KW-1185">Reference proteome</keyword>
<evidence type="ECO:0000313" key="6">
    <source>
        <dbReference type="EMBL" id="KAF2283790.1"/>
    </source>
</evidence>
<reference evidence="6 7" key="1">
    <citation type="journal article" date="2020" name="Mol. Plant">
        <title>The Chromosome-Based Rubber Tree Genome Provides New Insights into Spurge Genome Evolution and Rubber Biosynthesis.</title>
        <authorList>
            <person name="Liu J."/>
            <person name="Shi C."/>
            <person name="Shi C.C."/>
            <person name="Li W."/>
            <person name="Zhang Q.J."/>
            <person name="Zhang Y."/>
            <person name="Li K."/>
            <person name="Lu H.F."/>
            <person name="Shi C."/>
            <person name="Zhu S.T."/>
            <person name="Xiao Z.Y."/>
            <person name="Nan H."/>
            <person name="Yue Y."/>
            <person name="Zhu X.G."/>
            <person name="Wu Y."/>
            <person name="Hong X.N."/>
            <person name="Fan G.Y."/>
            <person name="Tong Y."/>
            <person name="Zhang D."/>
            <person name="Mao C.L."/>
            <person name="Liu Y.L."/>
            <person name="Hao S.J."/>
            <person name="Liu W.Q."/>
            <person name="Lv M.Q."/>
            <person name="Zhang H.B."/>
            <person name="Liu Y."/>
            <person name="Hu-Tang G.R."/>
            <person name="Wang J.P."/>
            <person name="Wang J.H."/>
            <person name="Sun Y.H."/>
            <person name="Ni S.B."/>
            <person name="Chen W.B."/>
            <person name="Zhang X.C."/>
            <person name="Jiao Y.N."/>
            <person name="Eichler E.E."/>
            <person name="Li G.H."/>
            <person name="Liu X."/>
            <person name="Gao L.Z."/>
        </authorList>
    </citation>
    <scope>NUCLEOTIDE SEQUENCE [LARGE SCALE GENOMIC DNA]</scope>
    <source>
        <strain evidence="7">cv. GT1</strain>
        <tissue evidence="6">Leaf</tissue>
    </source>
</reference>
<proteinExistence type="predicted"/>
<dbReference type="CDD" id="cd04895">
    <property type="entry name" value="ACT_ACR_1"/>
    <property type="match status" value="1"/>
</dbReference>
<accession>A0A6A6K4T4</accession>
<dbReference type="PROSITE" id="PS51671">
    <property type="entry name" value="ACT"/>
    <property type="match status" value="2"/>
</dbReference>
<dbReference type="InterPro" id="IPR045865">
    <property type="entry name" value="ACT-like_dom_sf"/>
</dbReference>
<protein>
    <recommendedName>
        <fullName evidence="2">ACT domain-containing protein ACR</fullName>
    </recommendedName>
    <alternativeName>
        <fullName evidence="2">Protein ACT DOMAIN REPEATS</fullName>
    </alternativeName>
</protein>
<dbReference type="PANTHER" id="PTHR31096:SF7">
    <property type="entry name" value="ACT DOMAIN-CONTAINING PROTEIN ACR1"/>
    <property type="match status" value="1"/>
</dbReference>
<gene>
    <name evidence="6" type="ORF">GH714_015908</name>
</gene>
<feature type="region of interest" description="Disordered" evidence="3">
    <location>
        <begin position="443"/>
        <end position="462"/>
    </location>
</feature>
<keyword evidence="1 2" id="KW-0677">Repeat</keyword>
<dbReference type="CDD" id="cd04897">
    <property type="entry name" value="ACT_ACR_3"/>
    <property type="match status" value="1"/>
</dbReference>
<feature type="domain" description="ACT" evidence="5">
    <location>
        <begin position="364"/>
        <end position="440"/>
    </location>
</feature>
<dbReference type="Pfam" id="PF01842">
    <property type="entry name" value="ACT"/>
    <property type="match status" value="2"/>
</dbReference>
<dbReference type="GO" id="GO:0016597">
    <property type="term" value="F:amino acid binding"/>
    <property type="evidence" value="ECO:0007669"/>
    <property type="project" value="UniProtKB-UniRule"/>
</dbReference>
<evidence type="ECO:0000256" key="1">
    <source>
        <dbReference type="ARBA" id="ARBA00022737"/>
    </source>
</evidence>
<evidence type="ECO:0000256" key="3">
    <source>
        <dbReference type="SAM" id="MobiDB-lite"/>
    </source>
</evidence>
<keyword evidence="4" id="KW-0812">Transmembrane</keyword>
<comment type="function">
    <text evidence="2">Binds amino acids.</text>
</comment>
<comment type="caution">
    <text evidence="6">The sequence shown here is derived from an EMBL/GenBank/DDBJ whole genome shotgun (WGS) entry which is preliminary data.</text>
</comment>
<sequence>MNMMVGTCLNQGNIAALFLVLVVLPLVAYILLRKWSEATKKRERIDLLAQLATEEALRVEATPPATAPAPTIPFMSHSKNGIHVDSANKHGILLEMVQVLTDLDLVISKSYISSDGVWFMDVFHVTDQLGIKITDESLILYIQQALCASRKGGISQELQNCLKREVRPRHVSMDHTALEITGTDRPGLLSEISAVLTQLECNVTAAVAWTHNARAASIIYVEDKLRGGPITDPKRLAHVEEQLDTVVEAHHGRGRGGASGTGVAHRRDCTKIHVSIESCKEKGYSVVNMRSRDRPKLLFDTLCALTDMQYVVFHAAVSSTGTMADQEYFIRHKDGFTLDTESERHELTQCLIAAIERRVSHGLRLDVCTHNRVGLLSDVTRVFRENGLSISRAEIGTEGNKAVGSFYVTDASGDEVNSRTIELVRKEIGGSILVVNKSPGWTPRTPSTGNIRRSSSGRVGEDKPRFSLGSLLWSHLERLSNNFGSIRS</sequence>
<dbReference type="PANTHER" id="PTHR31096">
    <property type="entry name" value="ACT DOMAIN-CONTAINING PROTEIN ACR4-RELATED"/>
    <property type="match status" value="1"/>
</dbReference>
<dbReference type="InterPro" id="IPR040217">
    <property type="entry name" value="ACR1-12"/>
</dbReference>
<keyword evidence="4" id="KW-0472">Membrane</keyword>